<dbReference type="GeneID" id="43651218"/>
<evidence type="ECO:0000313" key="2">
    <source>
        <dbReference type="Proteomes" id="UP000326268"/>
    </source>
</evidence>
<dbReference type="EMBL" id="ML737637">
    <property type="protein sequence ID" value="KAE8365132.1"/>
    <property type="molecule type" value="Genomic_DNA"/>
</dbReference>
<dbReference type="AlphaFoldDB" id="A0A5N7A5M6"/>
<dbReference type="RefSeq" id="XP_031928213.1">
    <property type="nucleotide sequence ID" value="XM_032066772.1"/>
</dbReference>
<name>A0A5N7A5M6_9EURO</name>
<organism evidence="1 2">
    <name type="scientific">Aspergillus caelatus</name>
    <dbReference type="NCBI Taxonomy" id="61420"/>
    <lineage>
        <taxon>Eukaryota</taxon>
        <taxon>Fungi</taxon>
        <taxon>Dikarya</taxon>
        <taxon>Ascomycota</taxon>
        <taxon>Pezizomycotina</taxon>
        <taxon>Eurotiomycetes</taxon>
        <taxon>Eurotiomycetidae</taxon>
        <taxon>Eurotiales</taxon>
        <taxon>Aspergillaceae</taxon>
        <taxon>Aspergillus</taxon>
        <taxon>Aspergillus subgen. Circumdati</taxon>
    </lineage>
</organism>
<accession>A0A5N7A5M6</accession>
<evidence type="ECO:0000313" key="1">
    <source>
        <dbReference type="EMBL" id="KAE8365132.1"/>
    </source>
</evidence>
<reference evidence="1 2" key="1">
    <citation type="submission" date="2019-04" db="EMBL/GenBank/DDBJ databases">
        <title>Friends and foes A comparative genomics studyof 23 Aspergillus species from section Flavi.</title>
        <authorList>
            <consortium name="DOE Joint Genome Institute"/>
            <person name="Kjaerbolling I."/>
            <person name="Vesth T."/>
            <person name="Frisvad J.C."/>
            <person name="Nybo J.L."/>
            <person name="Theobald S."/>
            <person name="Kildgaard S."/>
            <person name="Isbrandt T."/>
            <person name="Kuo A."/>
            <person name="Sato A."/>
            <person name="Lyhne E.K."/>
            <person name="Kogle M.E."/>
            <person name="Wiebenga A."/>
            <person name="Kun R.S."/>
            <person name="Lubbers R.J."/>
            <person name="Makela M.R."/>
            <person name="Barry K."/>
            <person name="Chovatia M."/>
            <person name="Clum A."/>
            <person name="Daum C."/>
            <person name="Haridas S."/>
            <person name="He G."/>
            <person name="LaButti K."/>
            <person name="Lipzen A."/>
            <person name="Mondo S."/>
            <person name="Riley R."/>
            <person name="Salamov A."/>
            <person name="Simmons B.A."/>
            <person name="Magnuson J.K."/>
            <person name="Henrissat B."/>
            <person name="Mortensen U.H."/>
            <person name="Larsen T.O."/>
            <person name="Devries R.P."/>
            <person name="Grigoriev I.V."/>
            <person name="Machida M."/>
            <person name="Baker S.E."/>
            <person name="Andersen M.R."/>
        </authorList>
    </citation>
    <scope>NUCLEOTIDE SEQUENCE [LARGE SCALE GENOMIC DNA]</scope>
    <source>
        <strain evidence="1 2">CBS 763.97</strain>
    </source>
</reference>
<dbReference type="Proteomes" id="UP000326268">
    <property type="component" value="Unassembled WGS sequence"/>
</dbReference>
<proteinExistence type="predicted"/>
<keyword evidence="2" id="KW-1185">Reference proteome</keyword>
<gene>
    <name evidence="1" type="ORF">BDV27DRAFT_127471</name>
</gene>
<dbReference type="OrthoDB" id="4502057at2759"/>
<protein>
    <submittedName>
        <fullName evidence="1">Uncharacterized protein</fullName>
    </submittedName>
</protein>
<sequence length="230" mass="26035">MSGLLKSRYALCLTCLILDLTRKKKKQKGILAGRAKFPTHSYLVNNNNNNNSHGRISFSVCAVLHQIHSGHGAVLIPILSLPDLHLYTSILIPLFLLDQTSHAPQFIHLKLEKERPLGGCPMHPWQQGKVLVGSSPTSDRLGPPGYQSVWSPSIHARLHDHLHVDQTDYMQEVNPHFYTMPCEVPFRSVYQSTTLNRVRVEKSGDQIGWNSRHAKQPATRLRWFGPELPF</sequence>